<gene>
    <name evidence="2" type="ORF">S03H2_14878</name>
</gene>
<reference evidence="2" key="1">
    <citation type="journal article" date="2014" name="Front. Microbiol.">
        <title>High frequency of phylogenetically diverse reductive dehalogenase-homologous genes in deep subseafloor sedimentary metagenomes.</title>
        <authorList>
            <person name="Kawai M."/>
            <person name="Futagami T."/>
            <person name="Toyoda A."/>
            <person name="Takaki Y."/>
            <person name="Nishi S."/>
            <person name="Hori S."/>
            <person name="Arai W."/>
            <person name="Tsubouchi T."/>
            <person name="Morono Y."/>
            <person name="Uchiyama I."/>
            <person name="Ito T."/>
            <person name="Fujiyama A."/>
            <person name="Inagaki F."/>
            <person name="Takami H."/>
        </authorList>
    </citation>
    <scope>NUCLEOTIDE SEQUENCE</scope>
    <source>
        <strain evidence="2">Expedition CK06-06</strain>
    </source>
</reference>
<dbReference type="InterPro" id="IPR058240">
    <property type="entry name" value="rSAM_sf"/>
</dbReference>
<dbReference type="EMBL" id="BARU01007557">
    <property type="protein sequence ID" value="GAH46133.1"/>
    <property type="molecule type" value="Genomic_DNA"/>
</dbReference>
<feature type="domain" description="4Fe4S-binding SPASM" evidence="1">
    <location>
        <begin position="39"/>
        <end position="97"/>
    </location>
</feature>
<dbReference type="Gene3D" id="3.20.20.70">
    <property type="entry name" value="Aldolase class I"/>
    <property type="match status" value="1"/>
</dbReference>
<dbReference type="AlphaFoldDB" id="X1HLF6"/>
<comment type="caution">
    <text evidence="2">The sequence shown here is derived from an EMBL/GenBank/DDBJ whole genome shotgun (WGS) entry which is preliminary data.</text>
</comment>
<proteinExistence type="predicted"/>
<dbReference type="CDD" id="cd21109">
    <property type="entry name" value="SPASM"/>
    <property type="match status" value="1"/>
</dbReference>
<dbReference type="Pfam" id="PF13186">
    <property type="entry name" value="SPASM"/>
    <property type="match status" value="1"/>
</dbReference>
<evidence type="ECO:0000259" key="1">
    <source>
        <dbReference type="Pfam" id="PF13186"/>
    </source>
</evidence>
<evidence type="ECO:0000313" key="2">
    <source>
        <dbReference type="EMBL" id="GAH46133.1"/>
    </source>
</evidence>
<name>X1HLF6_9ZZZZ</name>
<organism evidence="2">
    <name type="scientific">marine sediment metagenome</name>
    <dbReference type="NCBI Taxonomy" id="412755"/>
    <lineage>
        <taxon>unclassified sequences</taxon>
        <taxon>metagenomes</taxon>
        <taxon>ecological metagenomes</taxon>
    </lineage>
</organism>
<dbReference type="InterPro" id="IPR013785">
    <property type="entry name" value="Aldolase_TIM"/>
</dbReference>
<protein>
    <recommendedName>
        <fullName evidence="1">4Fe4S-binding SPASM domain-containing protein</fullName>
    </recommendedName>
</protein>
<dbReference type="SUPFAM" id="SSF102114">
    <property type="entry name" value="Radical SAM enzymes"/>
    <property type="match status" value="1"/>
</dbReference>
<dbReference type="InterPro" id="IPR023885">
    <property type="entry name" value="4Fe4S-binding_SPASM_dom"/>
</dbReference>
<accession>X1HLF6</accession>
<sequence length="127" mass="14953">MKSNLKNKKFLAKTTESMRLVYYDLVVKILRKKKQVIPCYAGISNIHLNYDGNIWPCCVLGYAHSMGNIRDYDFDYDAVYNSQKAKEVRKYIKEGNCYCPLANQSYSNMIISLPYLMKAFKNYLKYR</sequence>